<protein>
    <submittedName>
        <fullName evidence="1">Uncharacterized protein</fullName>
    </submittedName>
</protein>
<organism evidence="1 2">
    <name type="scientific">Nephila pilipes</name>
    <name type="common">Giant wood spider</name>
    <name type="synonym">Nephila maculata</name>
    <dbReference type="NCBI Taxonomy" id="299642"/>
    <lineage>
        <taxon>Eukaryota</taxon>
        <taxon>Metazoa</taxon>
        <taxon>Ecdysozoa</taxon>
        <taxon>Arthropoda</taxon>
        <taxon>Chelicerata</taxon>
        <taxon>Arachnida</taxon>
        <taxon>Araneae</taxon>
        <taxon>Araneomorphae</taxon>
        <taxon>Entelegynae</taxon>
        <taxon>Araneoidea</taxon>
        <taxon>Nephilidae</taxon>
        <taxon>Nephila</taxon>
    </lineage>
</organism>
<reference evidence="1" key="1">
    <citation type="submission" date="2020-08" db="EMBL/GenBank/DDBJ databases">
        <title>Multicomponent nature underlies the extraordinary mechanical properties of spider dragline silk.</title>
        <authorList>
            <person name="Kono N."/>
            <person name="Nakamura H."/>
            <person name="Mori M."/>
            <person name="Yoshida Y."/>
            <person name="Ohtoshi R."/>
            <person name="Malay A.D."/>
            <person name="Moran D.A.P."/>
            <person name="Tomita M."/>
            <person name="Numata K."/>
            <person name="Arakawa K."/>
        </authorList>
    </citation>
    <scope>NUCLEOTIDE SEQUENCE</scope>
</reference>
<gene>
    <name evidence="1" type="ORF">NPIL_694621</name>
</gene>
<accession>A0A8X6P6U7</accession>
<keyword evidence="2" id="KW-1185">Reference proteome</keyword>
<dbReference type="EMBL" id="BMAW01112801">
    <property type="protein sequence ID" value="GFT54493.1"/>
    <property type="molecule type" value="Genomic_DNA"/>
</dbReference>
<dbReference type="AlphaFoldDB" id="A0A8X6P6U7"/>
<evidence type="ECO:0000313" key="2">
    <source>
        <dbReference type="Proteomes" id="UP000887013"/>
    </source>
</evidence>
<sequence length="80" mass="9274">MKRYLAARRSIDRHKDNQQKLLLSVAKNYPVEISAWDVVLICTIGQEILSPYGCTIRKLRMTAEENWLSDKMAIQNIIPN</sequence>
<comment type="caution">
    <text evidence="1">The sequence shown here is derived from an EMBL/GenBank/DDBJ whole genome shotgun (WGS) entry which is preliminary data.</text>
</comment>
<proteinExistence type="predicted"/>
<dbReference type="Proteomes" id="UP000887013">
    <property type="component" value="Unassembled WGS sequence"/>
</dbReference>
<evidence type="ECO:0000313" key="1">
    <source>
        <dbReference type="EMBL" id="GFT54493.1"/>
    </source>
</evidence>
<name>A0A8X6P6U7_NEPPI</name>